<accession>A0A426ZDU9</accession>
<sequence length="93" mass="10155">MRLNRVELFYAFMLHFYNEGNEEKGRLAMANPPCRPATHGQAGCNQGPPTRGWPPARAAAHKRVSDYGRGASRKAACEQKHRPLPAASPQGAA</sequence>
<dbReference type="Proteomes" id="UP000287651">
    <property type="component" value="Unassembled WGS sequence"/>
</dbReference>
<dbReference type="AlphaFoldDB" id="A0A426ZDU9"/>
<feature type="region of interest" description="Disordered" evidence="1">
    <location>
        <begin position="26"/>
        <end position="93"/>
    </location>
</feature>
<reference evidence="2 3" key="1">
    <citation type="journal article" date="2014" name="Agronomy (Basel)">
        <title>A Draft Genome Sequence for Ensete ventricosum, the Drought-Tolerant Tree Against Hunger.</title>
        <authorList>
            <person name="Harrison J."/>
            <person name="Moore K.A."/>
            <person name="Paszkiewicz K."/>
            <person name="Jones T."/>
            <person name="Grant M."/>
            <person name="Ambacheew D."/>
            <person name="Muzemil S."/>
            <person name="Studholme D.J."/>
        </authorList>
    </citation>
    <scope>NUCLEOTIDE SEQUENCE [LARGE SCALE GENOMIC DNA]</scope>
</reference>
<protein>
    <submittedName>
        <fullName evidence="2">Uncharacterized protein</fullName>
    </submittedName>
</protein>
<evidence type="ECO:0000256" key="1">
    <source>
        <dbReference type="SAM" id="MobiDB-lite"/>
    </source>
</evidence>
<proteinExistence type="predicted"/>
<evidence type="ECO:0000313" key="2">
    <source>
        <dbReference type="EMBL" id="RRT62140.1"/>
    </source>
</evidence>
<organism evidence="2 3">
    <name type="scientific">Ensete ventricosum</name>
    <name type="common">Abyssinian banana</name>
    <name type="synonym">Musa ensete</name>
    <dbReference type="NCBI Taxonomy" id="4639"/>
    <lineage>
        <taxon>Eukaryota</taxon>
        <taxon>Viridiplantae</taxon>
        <taxon>Streptophyta</taxon>
        <taxon>Embryophyta</taxon>
        <taxon>Tracheophyta</taxon>
        <taxon>Spermatophyta</taxon>
        <taxon>Magnoliopsida</taxon>
        <taxon>Liliopsida</taxon>
        <taxon>Zingiberales</taxon>
        <taxon>Musaceae</taxon>
        <taxon>Ensete</taxon>
    </lineage>
</organism>
<evidence type="ECO:0000313" key="3">
    <source>
        <dbReference type="Proteomes" id="UP000287651"/>
    </source>
</evidence>
<dbReference type="EMBL" id="AMZH03007104">
    <property type="protein sequence ID" value="RRT62140.1"/>
    <property type="molecule type" value="Genomic_DNA"/>
</dbReference>
<gene>
    <name evidence="2" type="ORF">B296_00015690</name>
</gene>
<name>A0A426ZDU9_ENSVE</name>
<comment type="caution">
    <text evidence="2">The sequence shown here is derived from an EMBL/GenBank/DDBJ whole genome shotgun (WGS) entry which is preliminary data.</text>
</comment>